<dbReference type="InterPro" id="IPR018520">
    <property type="entry name" value="UPP_synth-like_CS"/>
</dbReference>
<evidence type="ECO:0000256" key="4">
    <source>
        <dbReference type="ARBA" id="ARBA00022723"/>
    </source>
</evidence>
<evidence type="ECO:0000256" key="2">
    <source>
        <dbReference type="ARBA" id="ARBA00005432"/>
    </source>
</evidence>
<reference evidence="8" key="1">
    <citation type="submission" date="2023-03" db="EMBL/GenBank/DDBJ databases">
        <authorList>
            <person name="Steffen K."/>
            <person name="Cardenas P."/>
        </authorList>
    </citation>
    <scope>NUCLEOTIDE SEQUENCE</scope>
</reference>
<evidence type="ECO:0000313" key="9">
    <source>
        <dbReference type="Proteomes" id="UP001174909"/>
    </source>
</evidence>
<keyword evidence="9" id="KW-1185">Reference proteome</keyword>
<comment type="similarity">
    <text evidence="2 7">Belongs to the UPP synthase family.</text>
</comment>
<dbReference type="NCBIfam" id="TIGR00055">
    <property type="entry name" value="uppS"/>
    <property type="match status" value="1"/>
</dbReference>
<organism evidence="8 9">
    <name type="scientific">Geodia barretti</name>
    <name type="common">Barrett's horny sponge</name>
    <dbReference type="NCBI Taxonomy" id="519541"/>
    <lineage>
        <taxon>Eukaryota</taxon>
        <taxon>Metazoa</taxon>
        <taxon>Porifera</taxon>
        <taxon>Demospongiae</taxon>
        <taxon>Heteroscleromorpha</taxon>
        <taxon>Tetractinellida</taxon>
        <taxon>Astrophorina</taxon>
        <taxon>Geodiidae</taxon>
        <taxon>Geodia</taxon>
    </lineage>
</organism>
<dbReference type="EC" id="2.5.1.-" evidence="7"/>
<dbReference type="AlphaFoldDB" id="A0AA35X7U0"/>
<evidence type="ECO:0000256" key="1">
    <source>
        <dbReference type="ARBA" id="ARBA00001946"/>
    </source>
</evidence>
<proteinExistence type="inferred from homology"/>
<accession>A0AA35X7U0</accession>
<dbReference type="GO" id="GO:0046872">
    <property type="term" value="F:metal ion binding"/>
    <property type="evidence" value="ECO:0007669"/>
    <property type="project" value="UniProtKB-KW"/>
</dbReference>
<comment type="catalytic activity">
    <reaction evidence="6">
        <text>n isopentenyl diphosphate + (2E,6E)-farnesyl diphosphate = a di-trans,poly-cis-polyprenyl diphosphate + n diphosphate</text>
        <dbReference type="Rhea" id="RHEA:53008"/>
        <dbReference type="Rhea" id="RHEA-COMP:19494"/>
        <dbReference type="ChEBI" id="CHEBI:33019"/>
        <dbReference type="ChEBI" id="CHEBI:128769"/>
        <dbReference type="ChEBI" id="CHEBI:136960"/>
        <dbReference type="ChEBI" id="CHEBI:175763"/>
        <dbReference type="EC" id="2.5.1.87"/>
    </reaction>
</comment>
<dbReference type="GO" id="GO:0045547">
    <property type="term" value="F:ditrans,polycis-polyprenyl diphosphate synthase [(2E,6E)-farnesyl diphosphate specific] activity"/>
    <property type="evidence" value="ECO:0007669"/>
    <property type="project" value="UniProtKB-EC"/>
</dbReference>
<gene>
    <name evidence="8" type="ORF">GBAR_LOCUS26191</name>
</gene>
<dbReference type="InterPro" id="IPR001441">
    <property type="entry name" value="UPP_synth-like"/>
</dbReference>
<evidence type="ECO:0000256" key="6">
    <source>
        <dbReference type="ARBA" id="ARBA00047353"/>
    </source>
</evidence>
<dbReference type="FunFam" id="3.40.1180.10:FF:000003">
    <property type="entry name" value="Isoprenyl transferase 2"/>
    <property type="match status" value="1"/>
</dbReference>
<dbReference type="PANTHER" id="PTHR10291:SF43">
    <property type="entry name" value="DEHYDRODOLICHYL DIPHOSPHATE SYNTHASE COMPLEX SUBUNIT DHDDS"/>
    <property type="match status" value="1"/>
</dbReference>
<dbReference type="EMBL" id="CASHTH010003633">
    <property type="protein sequence ID" value="CAI8047394.1"/>
    <property type="molecule type" value="Genomic_DNA"/>
</dbReference>
<dbReference type="InterPro" id="IPR036424">
    <property type="entry name" value="UPP_synth-like_sf"/>
</dbReference>
<evidence type="ECO:0000256" key="3">
    <source>
        <dbReference type="ARBA" id="ARBA00022679"/>
    </source>
</evidence>
<evidence type="ECO:0000313" key="8">
    <source>
        <dbReference type="EMBL" id="CAI8047394.1"/>
    </source>
</evidence>
<evidence type="ECO:0000256" key="7">
    <source>
        <dbReference type="RuleBase" id="RU363018"/>
    </source>
</evidence>
<protein>
    <recommendedName>
        <fullName evidence="7">Alkyl transferase</fullName>
        <ecNumber evidence="7">2.5.1.-</ecNumber>
    </recommendedName>
</protein>
<dbReference type="PANTHER" id="PTHR10291">
    <property type="entry name" value="DEHYDRODOLICHYL DIPHOSPHATE SYNTHASE FAMILY MEMBER"/>
    <property type="match status" value="1"/>
</dbReference>
<evidence type="ECO:0000256" key="5">
    <source>
        <dbReference type="ARBA" id="ARBA00022842"/>
    </source>
</evidence>
<keyword evidence="5" id="KW-0460">Magnesium</keyword>
<keyword evidence="4" id="KW-0479">Metal-binding</keyword>
<comment type="caution">
    <text evidence="8">The sequence shown here is derived from an EMBL/GenBank/DDBJ whole genome shotgun (WGS) entry which is preliminary data.</text>
</comment>
<dbReference type="Proteomes" id="UP001174909">
    <property type="component" value="Unassembled WGS sequence"/>
</dbReference>
<keyword evidence="3 7" id="KW-0808">Transferase</keyword>
<dbReference type="HAMAP" id="MF_01139">
    <property type="entry name" value="ISPT"/>
    <property type="match status" value="1"/>
</dbReference>
<dbReference type="SUPFAM" id="SSF64005">
    <property type="entry name" value="Undecaprenyl diphosphate synthase"/>
    <property type="match status" value="1"/>
</dbReference>
<dbReference type="PROSITE" id="PS01066">
    <property type="entry name" value="UPP_SYNTHASE"/>
    <property type="match status" value="1"/>
</dbReference>
<dbReference type="Gene3D" id="3.40.1180.10">
    <property type="entry name" value="Decaprenyl diphosphate synthase-like"/>
    <property type="match status" value="1"/>
</dbReference>
<dbReference type="Pfam" id="PF01255">
    <property type="entry name" value="Prenyltransf"/>
    <property type="match status" value="1"/>
</dbReference>
<sequence length="271" mass="31806">MLPLQFIKKKIKQLFYVLYQKRLEREASQWQIPYHIGIILDGNRRYAKTEGFFDAARRQYGHSEGGDKLEEVLHWCDELGVKIVSIWICSLDNFTNREEDEVAEIFNVIETKMRSLLTIEGLHTNQIKVRPMGNLELLPLSLQEAIRDVEEATKNYDKFILNVAVAYGGREEIVEAFRRHLKSELAEGKVPDEIATELSADKITAHLYTSNLPDPDLIIRTSGEIRLSGFMLWQSAYSEYYFCDTYWPSFRKIDFLRAIRDYSHRERRFGR</sequence>
<comment type="cofactor">
    <cofactor evidence="1">
        <name>Mg(2+)</name>
        <dbReference type="ChEBI" id="CHEBI:18420"/>
    </cofactor>
</comment>
<dbReference type="GO" id="GO:0016094">
    <property type="term" value="P:polyprenol biosynthetic process"/>
    <property type="evidence" value="ECO:0007669"/>
    <property type="project" value="TreeGrafter"/>
</dbReference>
<dbReference type="CDD" id="cd00475">
    <property type="entry name" value="Cis_IPPS"/>
    <property type="match status" value="1"/>
</dbReference>
<name>A0AA35X7U0_GEOBA</name>